<evidence type="ECO:0000256" key="1">
    <source>
        <dbReference type="SAM" id="Coils"/>
    </source>
</evidence>
<organism evidence="3">
    <name type="scientific">marine metagenome</name>
    <dbReference type="NCBI Taxonomy" id="408172"/>
    <lineage>
        <taxon>unclassified sequences</taxon>
        <taxon>metagenomes</taxon>
        <taxon>ecological metagenomes</taxon>
    </lineage>
</organism>
<feature type="transmembrane region" description="Helical" evidence="2">
    <location>
        <begin position="37"/>
        <end position="59"/>
    </location>
</feature>
<feature type="coiled-coil region" evidence="1">
    <location>
        <begin position="106"/>
        <end position="133"/>
    </location>
</feature>
<keyword evidence="2" id="KW-1133">Transmembrane helix</keyword>
<dbReference type="EMBL" id="UINC01123180">
    <property type="protein sequence ID" value="SVC99478.1"/>
    <property type="molecule type" value="Genomic_DNA"/>
</dbReference>
<evidence type="ECO:0000313" key="3">
    <source>
        <dbReference type="EMBL" id="SVC99478.1"/>
    </source>
</evidence>
<gene>
    <name evidence="3" type="ORF">METZ01_LOCUS352332</name>
</gene>
<dbReference type="AlphaFoldDB" id="A0A382RRA7"/>
<protein>
    <submittedName>
        <fullName evidence="3">Uncharacterized protein</fullName>
    </submittedName>
</protein>
<name>A0A382RRA7_9ZZZZ</name>
<keyword evidence="1" id="KW-0175">Coiled coil</keyword>
<feature type="transmembrane region" description="Helical" evidence="2">
    <location>
        <begin position="7"/>
        <end position="25"/>
    </location>
</feature>
<keyword evidence="2" id="KW-0472">Membrane</keyword>
<sequence>MKEKKEALIVLGIAIPVLCYGGFSFELQGASSNFEAITVAIAVTFGLLGVIGGLILLFTKTSLGLLDSKEPKPIIKKEKEMVKDTITKEKPVEKSGSESIGLMQREKELVKRSDELNALVNEVETELNQVRENLETKGWVNSDDGWVIE</sequence>
<reference evidence="3" key="1">
    <citation type="submission" date="2018-05" db="EMBL/GenBank/DDBJ databases">
        <authorList>
            <person name="Lanie J.A."/>
            <person name="Ng W.-L."/>
            <person name="Kazmierczak K.M."/>
            <person name="Andrzejewski T.M."/>
            <person name="Davidsen T.M."/>
            <person name="Wayne K.J."/>
            <person name="Tettelin H."/>
            <person name="Glass J.I."/>
            <person name="Rusch D."/>
            <person name="Podicherti R."/>
            <person name="Tsui H.-C.T."/>
            <person name="Winkler M.E."/>
        </authorList>
    </citation>
    <scope>NUCLEOTIDE SEQUENCE</scope>
</reference>
<evidence type="ECO:0000256" key="2">
    <source>
        <dbReference type="SAM" id="Phobius"/>
    </source>
</evidence>
<proteinExistence type="predicted"/>
<accession>A0A382RRA7</accession>
<keyword evidence="2" id="KW-0812">Transmembrane</keyword>